<name>A0A7J7NNR4_9MAGN</name>
<evidence type="ECO:0000313" key="3">
    <source>
        <dbReference type="Proteomes" id="UP000541444"/>
    </source>
</evidence>
<evidence type="ECO:0000256" key="1">
    <source>
        <dbReference type="SAM" id="Phobius"/>
    </source>
</evidence>
<dbReference type="EMBL" id="JACGCM010000692">
    <property type="protein sequence ID" value="KAF6168568.1"/>
    <property type="molecule type" value="Genomic_DNA"/>
</dbReference>
<reference evidence="2 3" key="1">
    <citation type="journal article" date="2020" name="IScience">
        <title>Genome Sequencing of the Endangered Kingdonia uniflora (Circaeasteraceae, Ranunculales) Reveals Potential Mechanisms of Evolutionary Specialization.</title>
        <authorList>
            <person name="Sun Y."/>
            <person name="Deng T."/>
            <person name="Zhang A."/>
            <person name="Moore M.J."/>
            <person name="Landis J.B."/>
            <person name="Lin N."/>
            <person name="Zhang H."/>
            <person name="Zhang X."/>
            <person name="Huang J."/>
            <person name="Zhang X."/>
            <person name="Sun H."/>
            <person name="Wang H."/>
        </authorList>
    </citation>
    <scope>NUCLEOTIDE SEQUENCE [LARGE SCALE GENOMIC DNA]</scope>
    <source>
        <strain evidence="2">TB1705</strain>
        <tissue evidence="2">Leaf</tissue>
    </source>
</reference>
<accession>A0A7J7NNR4</accession>
<keyword evidence="3" id="KW-1185">Reference proteome</keyword>
<feature type="non-terminal residue" evidence="2">
    <location>
        <position position="66"/>
    </location>
</feature>
<keyword evidence="1" id="KW-0812">Transmembrane</keyword>
<dbReference type="Proteomes" id="UP000541444">
    <property type="component" value="Unassembled WGS sequence"/>
</dbReference>
<comment type="caution">
    <text evidence="2">The sequence shown here is derived from an EMBL/GenBank/DDBJ whole genome shotgun (WGS) entry which is preliminary data.</text>
</comment>
<proteinExistence type="predicted"/>
<feature type="transmembrane region" description="Helical" evidence="1">
    <location>
        <begin position="45"/>
        <end position="63"/>
    </location>
</feature>
<dbReference type="AlphaFoldDB" id="A0A7J7NNR4"/>
<gene>
    <name evidence="2" type="ORF">GIB67_005180</name>
</gene>
<sequence length="66" mass="7482">ISLSISLSSPNQIFSSPNRILSSLACRFLRRFFTVISAVFPRGRLFQVLVVVVVIFGELSWRLNLL</sequence>
<evidence type="ECO:0000313" key="2">
    <source>
        <dbReference type="EMBL" id="KAF6168568.1"/>
    </source>
</evidence>
<protein>
    <submittedName>
        <fullName evidence="2">Uncharacterized protein</fullName>
    </submittedName>
</protein>
<organism evidence="2 3">
    <name type="scientific">Kingdonia uniflora</name>
    <dbReference type="NCBI Taxonomy" id="39325"/>
    <lineage>
        <taxon>Eukaryota</taxon>
        <taxon>Viridiplantae</taxon>
        <taxon>Streptophyta</taxon>
        <taxon>Embryophyta</taxon>
        <taxon>Tracheophyta</taxon>
        <taxon>Spermatophyta</taxon>
        <taxon>Magnoliopsida</taxon>
        <taxon>Ranunculales</taxon>
        <taxon>Circaeasteraceae</taxon>
        <taxon>Kingdonia</taxon>
    </lineage>
</organism>
<keyword evidence="1" id="KW-1133">Transmembrane helix</keyword>
<keyword evidence="1" id="KW-0472">Membrane</keyword>